<gene>
    <name evidence="1" type="ORF">JF887_02020</name>
</gene>
<comment type="caution">
    <text evidence="1">The sequence shown here is derived from an EMBL/GenBank/DDBJ whole genome shotgun (WGS) entry which is preliminary data.</text>
</comment>
<dbReference type="Proteomes" id="UP000614410">
    <property type="component" value="Unassembled WGS sequence"/>
</dbReference>
<organism evidence="1 2">
    <name type="scientific">Candidatus Amunia macphersoniae</name>
    <dbReference type="NCBI Taxonomy" id="3127014"/>
    <lineage>
        <taxon>Bacteria</taxon>
        <taxon>Bacillati</taxon>
        <taxon>Candidatus Dormiibacterota</taxon>
        <taxon>Candidatus Dormibacteria</taxon>
        <taxon>Candidatus Aeolococcales</taxon>
        <taxon>Candidatus Aeolococcaceae</taxon>
        <taxon>Candidatus Amunia</taxon>
    </lineage>
</organism>
<dbReference type="AlphaFoldDB" id="A0A934KK28"/>
<reference evidence="1 2" key="1">
    <citation type="submission" date="2020-10" db="EMBL/GenBank/DDBJ databases">
        <title>Ca. Dormibacterota MAGs.</title>
        <authorList>
            <person name="Montgomery K."/>
        </authorList>
    </citation>
    <scope>NUCLEOTIDE SEQUENCE [LARGE SCALE GENOMIC DNA]</scope>
    <source>
        <strain evidence="1">Mitchell_Peninsula_5</strain>
    </source>
</reference>
<sequence length="286" mass="30727">MQDVSVGIDVAESRRGLDLVALDGDRRIVAARSHLAVVDAAQLVHELEPSMVCIDSPSQWSTSGSSREAERELRTVGINAYRTPAQDRAGPFHDWMRAGFTIYEAIGHDYPRYRGGDVMGTAAEYFPHASAVVLAGRIGPLKDKLAFRRHVLEDHGVATTSLRTQDQVDAALGALTGLIALAGGSSWVGDADEGALLLPCLKPTVRYLRVEGTPLVAGGAGKTSVRSRSQSSLTTMARQTCACGCGAVVRRTFLPGHDAKLRSQLLRKARTGASAQAELKRRNWLL</sequence>
<dbReference type="EMBL" id="JAEKNN010000008">
    <property type="protein sequence ID" value="MBJ7608193.1"/>
    <property type="molecule type" value="Genomic_DNA"/>
</dbReference>
<protein>
    <submittedName>
        <fullName evidence="1">DUF429 domain-containing protein</fullName>
    </submittedName>
</protein>
<dbReference type="InterPro" id="IPR007362">
    <property type="entry name" value="DUF429"/>
</dbReference>
<proteinExistence type="predicted"/>
<dbReference type="Pfam" id="PF04250">
    <property type="entry name" value="DUF429"/>
    <property type="match status" value="1"/>
</dbReference>
<name>A0A934KK28_9BACT</name>
<evidence type="ECO:0000313" key="2">
    <source>
        <dbReference type="Proteomes" id="UP000614410"/>
    </source>
</evidence>
<evidence type="ECO:0000313" key="1">
    <source>
        <dbReference type="EMBL" id="MBJ7608193.1"/>
    </source>
</evidence>
<accession>A0A934KK28</accession>